<dbReference type="GO" id="GO:0030687">
    <property type="term" value="C:preribosome, large subunit precursor"/>
    <property type="evidence" value="ECO:0007669"/>
    <property type="project" value="TreeGrafter"/>
</dbReference>
<reference evidence="1 2" key="1">
    <citation type="journal article" date="2012" name="Science">
        <title>The Paleozoic origin of enzymatic lignin decomposition reconstructed from 31 fungal genomes.</title>
        <authorList>
            <person name="Floudas D."/>
            <person name="Binder M."/>
            <person name="Riley R."/>
            <person name="Barry K."/>
            <person name="Blanchette R.A."/>
            <person name="Henrissat B."/>
            <person name="Martinez A.T."/>
            <person name="Otillar R."/>
            <person name="Spatafora J.W."/>
            <person name="Yadav J.S."/>
            <person name="Aerts A."/>
            <person name="Benoit I."/>
            <person name="Boyd A."/>
            <person name="Carlson A."/>
            <person name="Copeland A."/>
            <person name="Coutinho P.M."/>
            <person name="de Vries R.P."/>
            <person name="Ferreira P."/>
            <person name="Findley K."/>
            <person name="Foster B."/>
            <person name="Gaskell J."/>
            <person name="Glotzer D."/>
            <person name="Gorecki P."/>
            <person name="Heitman J."/>
            <person name="Hesse C."/>
            <person name="Hori C."/>
            <person name="Igarashi K."/>
            <person name="Jurgens J.A."/>
            <person name="Kallen N."/>
            <person name="Kersten P."/>
            <person name="Kohler A."/>
            <person name="Kuees U."/>
            <person name="Kumar T.K.A."/>
            <person name="Kuo A."/>
            <person name="LaButti K."/>
            <person name="Larrondo L.F."/>
            <person name="Lindquist E."/>
            <person name="Ling A."/>
            <person name="Lombard V."/>
            <person name="Lucas S."/>
            <person name="Lundell T."/>
            <person name="Martin R."/>
            <person name="McLaughlin D.J."/>
            <person name="Morgenstern I."/>
            <person name="Morin E."/>
            <person name="Murat C."/>
            <person name="Nagy L.G."/>
            <person name="Nolan M."/>
            <person name="Ohm R.A."/>
            <person name="Patyshakuliyeva A."/>
            <person name="Rokas A."/>
            <person name="Ruiz-Duenas F.J."/>
            <person name="Sabat G."/>
            <person name="Salamov A."/>
            <person name="Samejima M."/>
            <person name="Schmutz J."/>
            <person name="Slot J.C."/>
            <person name="St John F."/>
            <person name="Stenlid J."/>
            <person name="Sun H."/>
            <person name="Sun S."/>
            <person name="Syed K."/>
            <person name="Tsang A."/>
            <person name="Wiebenga A."/>
            <person name="Young D."/>
            <person name="Pisabarro A."/>
            <person name="Eastwood D.C."/>
            <person name="Martin F."/>
            <person name="Cullen D."/>
            <person name="Grigoriev I.V."/>
            <person name="Hibbett D.S."/>
        </authorList>
    </citation>
    <scope>NUCLEOTIDE SEQUENCE</scope>
    <source>
        <strain evidence="2">FP-58527</strain>
    </source>
</reference>
<sequence>MRLPRRVPWAHISELEQVCSWIYADENDLDAKVLAVNRLAAWKAITSLPQALESTHALLTAILQDAALPGQGSSSYLSLRQSYATAIIRLVNGLVDPLQLGAYARSINSIAAQLRLPAWFVELRHAATHEDLPSIEMLREAARQAMAWLLQNYFLPTLNPSTPAASLPQQPTLRPIAPLLRQYKAFAKATARDASLANKYKHETARVLRDVERWIAEAKVAAPVAPTAWDDVDSEEGGEGDARERWALKRLVEALLEKGALVPVSKKKRMLSPAFYPSSSVLNTWTSLLTHLQSLHPTLHAILTSKVISHLGSPAEGDQAVQAHDADVVLLDAEEEQEKQKQDASFDRCAAGWANWIVDTYGRSEDDNEYEDSDASLNRAEVVLKLVAVLGPTKSVSGTREKTAQDLLRILSKGRPALEKASALVLNMPQPASSGTWQEADMQLMHDRLTALLTASGGASSPMGTGTPPEVAMADAGPYMGDRVASSAPQLPSGWRKVCREDGWRPSPIGVFVPCAVA</sequence>
<dbReference type="FunCoup" id="S8EM66">
    <property type="interactions" value="8"/>
</dbReference>
<dbReference type="PANTHER" id="PTHR15002:SF0">
    <property type="entry name" value="RIBOSOMAL BIOGENESIS PROTEIN LAS1L"/>
    <property type="match status" value="1"/>
</dbReference>
<gene>
    <name evidence="1" type="ORF">FOMPIDRAFT_1157630</name>
</gene>
<name>S8EM66_FOMSC</name>
<proteinExistence type="predicted"/>
<dbReference type="GO" id="GO:0000470">
    <property type="term" value="P:maturation of LSU-rRNA"/>
    <property type="evidence" value="ECO:0007669"/>
    <property type="project" value="TreeGrafter"/>
</dbReference>
<dbReference type="GO" id="GO:0004519">
    <property type="term" value="F:endonuclease activity"/>
    <property type="evidence" value="ECO:0007669"/>
    <property type="project" value="InterPro"/>
</dbReference>
<evidence type="ECO:0000313" key="1">
    <source>
        <dbReference type="EMBL" id="EPT04429.1"/>
    </source>
</evidence>
<dbReference type="AlphaFoldDB" id="S8EM66"/>
<dbReference type="Pfam" id="PF04031">
    <property type="entry name" value="Las1"/>
    <property type="match status" value="1"/>
</dbReference>
<dbReference type="GO" id="GO:0090730">
    <property type="term" value="C:Las1 complex"/>
    <property type="evidence" value="ECO:0007669"/>
    <property type="project" value="InterPro"/>
</dbReference>
<dbReference type="HOGENOM" id="CLU_031483_0_0_1"/>
<dbReference type="InParanoid" id="S8EM66"/>
<dbReference type="GO" id="GO:0000460">
    <property type="term" value="P:maturation of 5.8S rRNA"/>
    <property type="evidence" value="ECO:0007669"/>
    <property type="project" value="TreeGrafter"/>
</dbReference>
<organism evidence="1 2">
    <name type="scientific">Fomitopsis schrenkii</name>
    <name type="common">Brown rot fungus</name>
    <dbReference type="NCBI Taxonomy" id="2126942"/>
    <lineage>
        <taxon>Eukaryota</taxon>
        <taxon>Fungi</taxon>
        <taxon>Dikarya</taxon>
        <taxon>Basidiomycota</taxon>
        <taxon>Agaricomycotina</taxon>
        <taxon>Agaricomycetes</taxon>
        <taxon>Polyporales</taxon>
        <taxon>Fomitopsis</taxon>
    </lineage>
</organism>
<dbReference type="STRING" id="743788.S8EM66"/>
<dbReference type="eggNOG" id="KOG2425">
    <property type="taxonomic scope" value="Eukaryota"/>
</dbReference>
<dbReference type="PANTHER" id="PTHR15002">
    <property type="entry name" value="RIBOSOMAL BIOGENESIS PROTEIN LAS1L"/>
    <property type="match status" value="1"/>
</dbReference>
<dbReference type="Proteomes" id="UP000015241">
    <property type="component" value="Unassembled WGS sequence"/>
</dbReference>
<dbReference type="InterPro" id="IPR007174">
    <property type="entry name" value="Las1"/>
</dbReference>
<evidence type="ECO:0000313" key="2">
    <source>
        <dbReference type="Proteomes" id="UP000015241"/>
    </source>
</evidence>
<dbReference type="EMBL" id="KE504127">
    <property type="protein sequence ID" value="EPT04429.1"/>
    <property type="molecule type" value="Genomic_DNA"/>
</dbReference>
<dbReference type="OrthoDB" id="10263222at2759"/>
<evidence type="ECO:0008006" key="3">
    <source>
        <dbReference type="Google" id="ProtNLM"/>
    </source>
</evidence>
<keyword evidence="2" id="KW-1185">Reference proteome</keyword>
<protein>
    <recommendedName>
        <fullName evidence="3">Las1-domain-containing protein</fullName>
    </recommendedName>
</protein>
<accession>S8EM66</accession>